<accession>A0A0C9MR55</accession>
<feature type="compositionally biased region" description="Low complexity" evidence="1">
    <location>
        <begin position="338"/>
        <end position="349"/>
    </location>
</feature>
<dbReference type="EMBL" id="DF836354">
    <property type="protein sequence ID" value="GAN04493.1"/>
    <property type="molecule type" value="Genomic_DNA"/>
</dbReference>
<reference evidence="2" key="1">
    <citation type="submission" date="2014-09" db="EMBL/GenBank/DDBJ databases">
        <title>Draft genome sequence of an oleaginous Mucoromycotina fungus Mucor ambiguus NBRC6742.</title>
        <authorList>
            <person name="Takeda I."/>
            <person name="Yamane N."/>
            <person name="Morita T."/>
            <person name="Tamano K."/>
            <person name="Machida M."/>
            <person name="Baker S."/>
            <person name="Koike H."/>
        </authorList>
    </citation>
    <scope>NUCLEOTIDE SEQUENCE</scope>
    <source>
        <strain evidence="2">NBRC 6742</strain>
    </source>
</reference>
<proteinExistence type="predicted"/>
<evidence type="ECO:0000313" key="2">
    <source>
        <dbReference type="EMBL" id="GAN04493.1"/>
    </source>
</evidence>
<feature type="compositionally biased region" description="Basic residues" evidence="1">
    <location>
        <begin position="287"/>
        <end position="296"/>
    </location>
</feature>
<feature type="compositionally biased region" description="Polar residues" evidence="1">
    <location>
        <begin position="243"/>
        <end position="280"/>
    </location>
</feature>
<sequence>MRHRSDGSRHPNVPSLSTLLISDPPVIIIEEDGLDAAASKQQTQHSILSPLLSPVDSHYASSISSSCCSPPHLLSVNQPLPPLQGDDPPKRLKRHPSVCSMSSITSNCSSSSLVTKSTLWHATSPCISPILSPSSISFPFPASSSPTAQQQASTLTSPPSPSATIPALATAQSCQSPSPIAAIPARNKRPPLLPSTRIIVNEEGETILKRRRGRPPNLREPSEEGGWTFLTPTVWDVKNQQPTQDVMTKDAASNQQQPQELTAPNTNGGVVAFSSSNSGDHTLLQMPRKKRGRKPKTQMVGNSCFVWKDISATRRSTKAMKLAQQQKKERDHLVDQGSTSRTSTTSTATRLRRIEQAPPAAANTN</sequence>
<evidence type="ECO:0000256" key="1">
    <source>
        <dbReference type="SAM" id="MobiDB-lite"/>
    </source>
</evidence>
<evidence type="ECO:0000313" key="3">
    <source>
        <dbReference type="Proteomes" id="UP000053815"/>
    </source>
</evidence>
<feature type="compositionally biased region" description="Low complexity" evidence="1">
    <location>
        <begin position="140"/>
        <end position="171"/>
    </location>
</feature>
<feature type="region of interest" description="Disordered" evidence="1">
    <location>
        <begin position="322"/>
        <end position="365"/>
    </location>
</feature>
<feature type="region of interest" description="Disordered" evidence="1">
    <location>
        <begin position="140"/>
        <end position="173"/>
    </location>
</feature>
<dbReference type="Proteomes" id="UP000053815">
    <property type="component" value="Unassembled WGS sequence"/>
</dbReference>
<protein>
    <submittedName>
        <fullName evidence="2">Uncharacterized protein</fullName>
    </submittedName>
</protein>
<keyword evidence="3" id="KW-1185">Reference proteome</keyword>
<dbReference type="AlphaFoldDB" id="A0A0C9MR55"/>
<feature type="region of interest" description="Disordered" evidence="1">
    <location>
        <begin position="243"/>
        <end position="300"/>
    </location>
</feature>
<organism evidence="2">
    <name type="scientific">Mucor ambiguus</name>
    <dbReference type="NCBI Taxonomy" id="91626"/>
    <lineage>
        <taxon>Eukaryota</taxon>
        <taxon>Fungi</taxon>
        <taxon>Fungi incertae sedis</taxon>
        <taxon>Mucoromycota</taxon>
        <taxon>Mucoromycotina</taxon>
        <taxon>Mucoromycetes</taxon>
        <taxon>Mucorales</taxon>
        <taxon>Mucorineae</taxon>
        <taxon>Mucoraceae</taxon>
        <taxon>Mucor</taxon>
    </lineage>
</organism>
<name>A0A0C9MR55_9FUNG</name>
<dbReference type="OrthoDB" id="2417670at2759"/>
<gene>
    <name evidence="2" type="ORF">MAM1_0065c03953</name>
</gene>